<dbReference type="SMART" id="SM00353">
    <property type="entry name" value="HLH"/>
    <property type="match status" value="1"/>
</dbReference>
<accession>A0A7R8UNK7</accession>
<gene>
    <name evidence="9" type="ORF">HERILL_LOCUS6758</name>
</gene>
<dbReference type="OrthoDB" id="6161578at2759"/>
<keyword evidence="3" id="KW-0221">Differentiation</keyword>
<dbReference type="InterPro" id="IPR011598">
    <property type="entry name" value="bHLH_dom"/>
</dbReference>
<dbReference type="Proteomes" id="UP000594454">
    <property type="component" value="Chromosome 3"/>
</dbReference>
<dbReference type="GO" id="GO:0046982">
    <property type="term" value="F:protein heterodimerization activity"/>
    <property type="evidence" value="ECO:0007669"/>
    <property type="project" value="UniProtKB-ARBA"/>
</dbReference>
<protein>
    <recommendedName>
        <fullName evidence="8">BHLH domain-containing protein</fullName>
    </recommendedName>
</protein>
<evidence type="ECO:0000256" key="6">
    <source>
        <dbReference type="ARBA" id="ARBA00023163"/>
    </source>
</evidence>
<dbReference type="OMA" id="FNPMAAY"/>
<dbReference type="GO" id="GO:0070888">
    <property type="term" value="F:E-box binding"/>
    <property type="evidence" value="ECO:0007669"/>
    <property type="project" value="TreeGrafter"/>
</dbReference>
<keyword evidence="7" id="KW-0539">Nucleus</keyword>
<dbReference type="PROSITE" id="PS50888">
    <property type="entry name" value="BHLH"/>
    <property type="match status" value="1"/>
</dbReference>
<dbReference type="PANTHER" id="PTHR19290">
    <property type="entry name" value="BASIC HELIX-LOOP-HELIX PROTEIN NEUROGENIN-RELATED"/>
    <property type="match status" value="1"/>
</dbReference>
<keyword evidence="2" id="KW-0217">Developmental protein</keyword>
<evidence type="ECO:0000256" key="3">
    <source>
        <dbReference type="ARBA" id="ARBA00022782"/>
    </source>
</evidence>
<dbReference type="Pfam" id="PF00010">
    <property type="entry name" value="HLH"/>
    <property type="match status" value="1"/>
</dbReference>
<dbReference type="GO" id="GO:0061564">
    <property type="term" value="P:axon development"/>
    <property type="evidence" value="ECO:0007669"/>
    <property type="project" value="TreeGrafter"/>
</dbReference>
<keyword evidence="4" id="KW-0524">Neurogenesis</keyword>
<dbReference type="InParanoid" id="A0A7R8UNK7"/>
<evidence type="ECO:0000313" key="9">
    <source>
        <dbReference type="EMBL" id="CAD7083829.1"/>
    </source>
</evidence>
<keyword evidence="6" id="KW-0804">Transcription</keyword>
<dbReference type="InterPro" id="IPR050359">
    <property type="entry name" value="bHLH_transcription_factors"/>
</dbReference>
<dbReference type="Gene3D" id="4.10.280.10">
    <property type="entry name" value="Helix-loop-helix DNA-binding domain"/>
    <property type="match status" value="1"/>
</dbReference>
<evidence type="ECO:0000256" key="2">
    <source>
        <dbReference type="ARBA" id="ARBA00022473"/>
    </source>
</evidence>
<dbReference type="GO" id="GO:0000981">
    <property type="term" value="F:DNA-binding transcription factor activity, RNA polymerase II-specific"/>
    <property type="evidence" value="ECO:0007669"/>
    <property type="project" value="TreeGrafter"/>
</dbReference>
<dbReference type="CDD" id="cd19715">
    <property type="entry name" value="bHLH_TS_amos_like"/>
    <property type="match status" value="1"/>
</dbReference>
<evidence type="ECO:0000256" key="1">
    <source>
        <dbReference type="ARBA" id="ARBA00004123"/>
    </source>
</evidence>
<dbReference type="FunFam" id="4.10.280.10:FF:000025">
    <property type="entry name" value="protein atonal homolog 7"/>
    <property type="match status" value="1"/>
</dbReference>
<dbReference type="FunCoup" id="A0A7R8UNK7">
    <property type="interactions" value="25"/>
</dbReference>
<evidence type="ECO:0000256" key="7">
    <source>
        <dbReference type="ARBA" id="ARBA00023242"/>
    </source>
</evidence>
<dbReference type="EMBL" id="LR899011">
    <property type="protein sequence ID" value="CAD7083829.1"/>
    <property type="molecule type" value="Genomic_DNA"/>
</dbReference>
<organism evidence="9 10">
    <name type="scientific">Hermetia illucens</name>
    <name type="common">Black soldier fly</name>
    <dbReference type="NCBI Taxonomy" id="343691"/>
    <lineage>
        <taxon>Eukaryota</taxon>
        <taxon>Metazoa</taxon>
        <taxon>Ecdysozoa</taxon>
        <taxon>Arthropoda</taxon>
        <taxon>Hexapoda</taxon>
        <taxon>Insecta</taxon>
        <taxon>Pterygota</taxon>
        <taxon>Neoptera</taxon>
        <taxon>Endopterygota</taxon>
        <taxon>Diptera</taxon>
        <taxon>Brachycera</taxon>
        <taxon>Stratiomyomorpha</taxon>
        <taxon>Stratiomyidae</taxon>
        <taxon>Hermetiinae</taxon>
        <taxon>Hermetia</taxon>
    </lineage>
</organism>
<dbReference type="GO" id="GO:0005634">
    <property type="term" value="C:nucleus"/>
    <property type="evidence" value="ECO:0007669"/>
    <property type="project" value="UniProtKB-SubCell"/>
</dbReference>
<reference evidence="9 10" key="1">
    <citation type="submission" date="2020-11" db="EMBL/GenBank/DDBJ databases">
        <authorList>
            <person name="Wallbank WR R."/>
            <person name="Pardo Diaz C."/>
            <person name="Kozak K."/>
            <person name="Martin S."/>
            <person name="Jiggins C."/>
            <person name="Moest M."/>
            <person name="Warren A I."/>
            <person name="Generalovic N T."/>
            <person name="Byers J.R.P. K."/>
            <person name="Montejo-Kovacevich G."/>
            <person name="Yen C E."/>
        </authorList>
    </citation>
    <scope>NUCLEOTIDE SEQUENCE [LARGE SCALE GENOMIC DNA]</scope>
</reference>
<dbReference type="InterPro" id="IPR036638">
    <property type="entry name" value="HLH_DNA-bd_sf"/>
</dbReference>
<keyword evidence="10" id="KW-1185">Reference proteome</keyword>
<evidence type="ECO:0000256" key="5">
    <source>
        <dbReference type="ARBA" id="ARBA00023015"/>
    </source>
</evidence>
<dbReference type="GO" id="GO:0016360">
    <property type="term" value="P:sensory organ precursor cell fate determination"/>
    <property type="evidence" value="ECO:0007669"/>
    <property type="project" value="UniProtKB-ARBA"/>
</dbReference>
<dbReference type="SUPFAM" id="SSF47459">
    <property type="entry name" value="HLH, helix-loop-helix DNA-binding domain"/>
    <property type="match status" value="1"/>
</dbReference>
<dbReference type="GO" id="GO:0045944">
    <property type="term" value="P:positive regulation of transcription by RNA polymerase II"/>
    <property type="evidence" value="ECO:0007669"/>
    <property type="project" value="TreeGrafter"/>
</dbReference>
<dbReference type="AlphaFoldDB" id="A0A7R8UNK7"/>
<name>A0A7R8UNK7_HERIL</name>
<evidence type="ECO:0000259" key="8">
    <source>
        <dbReference type="PROSITE" id="PS50888"/>
    </source>
</evidence>
<sequence length="251" mass="27853">MSSEMYRYYYTSGHENMPVIKSENSCLIASNFGLSQYPVSTSNYDGSYSDGWSTPSPASFRSSSPEYVDLNTMVYGSSGALPTVPGNLSEKHIPQIVHPGISELPKGPRACNKKVASKSDLEEENRICSSLVGPDLNSFDFSDSGLFDESGDDDSMCMFSSDLTAVDETTTNPSGVTQGKKRRTKQVSPIVKRSRRLAANARERRRMQNLNQAFDRLRQYLPSLGNDRQLSKHETLQMAQTYITALCDLLQ</sequence>
<dbReference type="PANTHER" id="PTHR19290:SF169">
    <property type="entry name" value="PROTEIN ATONAL"/>
    <property type="match status" value="1"/>
</dbReference>
<feature type="domain" description="BHLH" evidence="8">
    <location>
        <begin position="194"/>
        <end position="246"/>
    </location>
</feature>
<evidence type="ECO:0000256" key="4">
    <source>
        <dbReference type="ARBA" id="ARBA00022902"/>
    </source>
</evidence>
<comment type="subcellular location">
    <subcellularLocation>
        <location evidence="1">Nucleus</location>
    </subcellularLocation>
</comment>
<proteinExistence type="predicted"/>
<keyword evidence="5" id="KW-0805">Transcription regulation</keyword>
<evidence type="ECO:0000313" key="10">
    <source>
        <dbReference type="Proteomes" id="UP000594454"/>
    </source>
</evidence>